<dbReference type="InterPro" id="IPR026040">
    <property type="entry name" value="HyI-like"/>
</dbReference>
<dbReference type="NCBIfam" id="NF043033">
    <property type="entry name" value="OxoTetrIsom"/>
    <property type="match status" value="1"/>
</dbReference>
<feature type="domain" description="Xylose isomerase-like TIM barrel" evidence="4">
    <location>
        <begin position="21"/>
        <end position="256"/>
    </location>
</feature>
<name>A0A4R1GJQ3_9GAMM</name>
<protein>
    <submittedName>
        <fullName evidence="5">Hydroxypyruvate isomerase</fullName>
    </submittedName>
</protein>
<comment type="similarity">
    <text evidence="2">Belongs to the hyi family.</text>
</comment>
<dbReference type="Proteomes" id="UP000294546">
    <property type="component" value="Unassembled WGS sequence"/>
</dbReference>
<dbReference type="PANTHER" id="PTHR43489">
    <property type="entry name" value="ISOMERASE"/>
    <property type="match status" value="1"/>
</dbReference>
<dbReference type="AlphaFoldDB" id="A0A4R1GJQ3"/>
<dbReference type="EMBL" id="SMFU01000009">
    <property type="protein sequence ID" value="TCK06199.1"/>
    <property type="molecule type" value="Genomic_DNA"/>
</dbReference>
<evidence type="ECO:0000313" key="6">
    <source>
        <dbReference type="Proteomes" id="UP000294546"/>
    </source>
</evidence>
<dbReference type="GO" id="GO:0046487">
    <property type="term" value="P:glyoxylate metabolic process"/>
    <property type="evidence" value="ECO:0007669"/>
    <property type="project" value="TreeGrafter"/>
</dbReference>
<dbReference type="InterPro" id="IPR050417">
    <property type="entry name" value="Sugar_Epim/Isomerase"/>
</dbReference>
<dbReference type="SUPFAM" id="SSF51658">
    <property type="entry name" value="Xylose isomerase-like"/>
    <property type="match status" value="1"/>
</dbReference>
<keyword evidence="6" id="KW-1185">Reference proteome</keyword>
<keyword evidence="5" id="KW-0670">Pyruvate</keyword>
<reference evidence="5 6" key="1">
    <citation type="submission" date="2019-03" db="EMBL/GenBank/DDBJ databases">
        <title>Genomic Encyclopedia of Archaeal and Bacterial Type Strains, Phase II (KMG-II): from individual species to whole genera.</title>
        <authorList>
            <person name="Goeker M."/>
        </authorList>
    </citation>
    <scope>NUCLEOTIDE SEQUENCE [LARGE SCALE GENOMIC DNA]</scope>
    <source>
        <strain evidence="5 6">DSM 27697</strain>
    </source>
</reference>
<dbReference type="GO" id="GO:0008903">
    <property type="term" value="F:hydroxypyruvate isomerase activity"/>
    <property type="evidence" value="ECO:0007669"/>
    <property type="project" value="TreeGrafter"/>
</dbReference>
<dbReference type="PIRSF" id="PIRSF006241">
    <property type="entry name" value="HyI"/>
    <property type="match status" value="1"/>
</dbReference>
<evidence type="ECO:0000256" key="1">
    <source>
        <dbReference type="ARBA" id="ARBA00023235"/>
    </source>
</evidence>
<dbReference type="Gene3D" id="3.20.20.150">
    <property type="entry name" value="Divalent-metal-dependent TIM barrel enzymes"/>
    <property type="match status" value="1"/>
</dbReference>
<dbReference type="RefSeq" id="WP_132294292.1">
    <property type="nucleotide sequence ID" value="NZ_SMFU01000009.1"/>
</dbReference>
<feature type="active site" description="Proton donor/acceptor" evidence="3">
    <location>
        <position position="143"/>
    </location>
</feature>
<comment type="caution">
    <text evidence="5">The sequence shown here is derived from an EMBL/GenBank/DDBJ whole genome shotgun (WGS) entry which is preliminary data.</text>
</comment>
<gene>
    <name evidence="5" type="ORF">CLV83_3149</name>
</gene>
<dbReference type="Pfam" id="PF01261">
    <property type="entry name" value="AP_endonuc_2"/>
    <property type="match status" value="1"/>
</dbReference>
<evidence type="ECO:0000256" key="3">
    <source>
        <dbReference type="PIRSR" id="PIRSR006241-50"/>
    </source>
</evidence>
<feature type="active site" description="Proton donor/acceptor" evidence="3">
    <location>
        <position position="240"/>
    </location>
</feature>
<accession>A0A4R1GJQ3</accession>
<dbReference type="OrthoDB" id="9786584at2"/>
<dbReference type="InterPro" id="IPR036237">
    <property type="entry name" value="Xyl_isomerase-like_sf"/>
</dbReference>
<dbReference type="InterPro" id="IPR013022">
    <property type="entry name" value="Xyl_isomerase-like_TIM-brl"/>
</dbReference>
<keyword evidence="1 2" id="KW-0413">Isomerase</keyword>
<evidence type="ECO:0000259" key="4">
    <source>
        <dbReference type="Pfam" id="PF01261"/>
    </source>
</evidence>
<dbReference type="FunFam" id="3.20.20.150:FF:000007">
    <property type="entry name" value="Hydroxypyruvate isomerase"/>
    <property type="match status" value="1"/>
</dbReference>
<proteinExistence type="inferred from homology"/>
<dbReference type="InterPro" id="IPR053398">
    <property type="entry name" value="HPT_OtnI_isomerases"/>
</dbReference>
<sequence>MPRFAANLSMLFTELPFLERFEAASKAGFDAVEYLFPYEYPVEEIKQRLDAHDLEQVLFNAPPGDWAAGERGLACLPGREEEFARGIEQAIAYARVLGNRLIHVMAGVVTEEVTLEAATACYINNLRYAARQAAKGGLRVMIEPINNRDMPGYLVNYPDQGRALIDAIGEGNVGLQLDLYHCQMMQGRVTQTIMELFDVIEHVQLAGVPGRHEPNVGEMNYPYILGQLDSLGYSGALGCEYNPQGRTLDGLKWMAAYR</sequence>
<organism evidence="5 6">
    <name type="scientific">Marinobacterium mangrovicola</name>
    <dbReference type="NCBI Taxonomy" id="1476959"/>
    <lineage>
        <taxon>Bacteria</taxon>
        <taxon>Pseudomonadati</taxon>
        <taxon>Pseudomonadota</taxon>
        <taxon>Gammaproteobacteria</taxon>
        <taxon>Oceanospirillales</taxon>
        <taxon>Oceanospirillaceae</taxon>
        <taxon>Marinobacterium</taxon>
    </lineage>
</organism>
<dbReference type="PANTHER" id="PTHR43489:SF6">
    <property type="entry name" value="HYDROXYPYRUVATE ISOMERASE-RELATED"/>
    <property type="match status" value="1"/>
</dbReference>
<evidence type="ECO:0000313" key="5">
    <source>
        <dbReference type="EMBL" id="TCK06199.1"/>
    </source>
</evidence>
<evidence type="ECO:0000256" key="2">
    <source>
        <dbReference type="PIRNR" id="PIRNR006241"/>
    </source>
</evidence>